<sequence>MAENLQPEPPPDLAAPDGRRSELTRTNLESSSVTVDHSKDFIHRNTNVAPRTAWTDEKHNSYLDALEASFIKQLHQSLGLPFWRSEQNTIDSNPSQQLPVNAGYSSDQFTFLRDGPWKKIKFERNQPLLHGAAGSHVVMESPRMRHFRCSGKPSTIPSADLKECNMFHSEGMPLRGKRIFSHGLTSSERQCLCHQCHQDAVGTMTEVSDQNFVDEDKEVQSTSLSRVKRLKMAISDASTEDQIVPSRIHFMAEISTASNPSSKGETIESFIFIETNVKSYLRES</sequence>
<dbReference type="PANTHER" id="PTHR33676:SF17">
    <property type="entry name" value="COLD-REGULATED PROTEIN 28"/>
    <property type="match status" value="1"/>
</dbReference>
<comment type="caution">
    <text evidence="1">The sequence shown here is derived from an EMBL/GenBank/DDBJ whole genome shotgun (WGS) entry which is preliminary data.</text>
</comment>
<keyword evidence="2" id="KW-1185">Reference proteome</keyword>
<gene>
    <name evidence="1" type="ORF">TEA_023782</name>
</gene>
<dbReference type="InterPro" id="IPR044678">
    <property type="entry name" value="COR27/28"/>
</dbReference>
<dbReference type="GO" id="GO:0009409">
    <property type="term" value="P:response to cold"/>
    <property type="evidence" value="ECO:0007669"/>
    <property type="project" value="InterPro"/>
</dbReference>
<proteinExistence type="predicted"/>
<dbReference type="EMBL" id="SDRB02003066">
    <property type="protein sequence ID" value="THG18438.1"/>
    <property type="molecule type" value="Genomic_DNA"/>
</dbReference>
<dbReference type="Proteomes" id="UP000306102">
    <property type="component" value="Unassembled WGS sequence"/>
</dbReference>
<organism evidence="1 2">
    <name type="scientific">Camellia sinensis var. sinensis</name>
    <name type="common">China tea</name>
    <dbReference type="NCBI Taxonomy" id="542762"/>
    <lineage>
        <taxon>Eukaryota</taxon>
        <taxon>Viridiplantae</taxon>
        <taxon>Streptophyta</taxon>
        <taxon>Embryophyta</taxon>
        <taxon>Tracheophyta</taxon>
        <taxon>Spermatophyta</taxon>
        <taxon>Magnoliopsida</taxon>
        <taxon>eudicotyledons</taxon>
        <taxon>Gunneridae</taxon>
        <taxon>Pentapetalae</taxon>
        <taxon>asterids</taxon>
        <taxon>Ericales</taxon>
        <taxon>Theaceae</taxon>
        <taxon>Camellia</taxon>
    </lineage>
</organism>
<dbReference type="PANTHER" id="PTHR33676">
    <property type="entry name" value="COLD REGULATED PROTEIN 27"/>
    <property type="match status" value="1"/>
</dbReference>
<dbReference type="AlphaFoldDB" id="A0A4S4ENZ6"/>
<name>A0A4S4ENZ6_CAMSN</name>
<dbReference type="GO" id="GO:0042752">
    <property type="term" value="P:regulation of circadian rhythm"/>
    <property type="evidence" value="ECO:0007669"/>
    <property type="project" value="InterPro"/>
</dbReference>
<evidence type="ECO:0000313" key="1">
    <source>
        <dbReference type="EMBL" id="THG18438.1"/>
    </source>
</evidence>
<accession>A0A4S4ENZ6</accession>
<evidence type="ECO:0000313" key="2">
    <source>
        <dbReference type="Proteomes" id="UP000306102"/>
    </source>
</evidence>
<protein>
    <submittedName>
        <fullName evidence="1">Uncharacterized protein</fullName>
    </submittedName>
</protein>
<reference evidence="1 2" key="1">
    <citation type="journal article" date="2018" name="Proc. Natl. Acad. Sci. U.S.A.">
        <title>Draft genome sequence of Camellia sinensis var. sinensis provides insights into the evolution of the tea genome and tea quality.</title>
        <authorList>
            <person name="Wei C."/>
            <person name="Yang H."/>
            <person name="Wang S."/>
            <person name="Zhao J."/>
            <person name="Liu C."/>
            <person name="Gao L."/>
            <person name="Xia E."/>
            <person name="Lu Y."/>
            <person name="Tai Y."/>
            <person name="She G."/>
            <person name="Sun J."/>
            <person name="Cao H."/>
            <person name="Tong W."/>
            <person name="Gao Q."/>
            <person name="Li Y."/>
            <person name="Deng W."/>
            <person name="Jiang X."/>
            <person name="Wang W."/>
            <person name="Chen Q."/>
            <person name="Zhang S."/>
            <person name="Li H."/>
            <person name="Wu J."/>
            <person name="Wang P."/>
            <person name="Li P."/>
            <person name="Shi C."/>
            <person name="Zheng F."/>
            <person name="Jian J."/>
            <person name="Huang B."/>
            <person name="Shan D."/>
            <person name="Shi M."/>
            <person name="Fang C."/>
            <person name="Yue Y."/>
            <person name="Li F."/>
            <person name="Li D."/>
            <person name="Wei S."/>
            <person name="Han B."/>
            <person name="Jiang C."/>
            <person name="Yin Y."/>
            <person name="Xia T."/>
            <person name="Zhang Z."/>
            <person name="Bennetzen J.L."/>
            <person name="Zhao S."/>
            <person name="Wan X."/>
        </authorList>
    </citation>
    <scope>NUCLEOTIDE SEQUENCE [LARGE SCALE GENOMIC DNA]</scope>
    <source>
        <strain evidence="2">cv. Shuchazao</strain>
        <tissue evidence="1">Leaf</tissue>
    </source>
</reference>